<feature type="region of interest" description="Disordered" evidence="1">
    <location>
        <begin position="587"/>
        <end position="768"/>
    </location>
</feature>
<evidence type="ECO:0000313" key="4">
    <source>
        <dbReference type="Proteomes" id="UP001165122"/>
    </source>
</evidence>
<feature type="compositionally biased region" description="Basic residues" evidence="1">
    <location>
        <begin position="607"/>
        <end position="616"/>
    </location>
</feature>
<feature type="region of interest" description="Disordered" evidence="1">
    <location>
        <begin position="265"/>
        <end position="286"/>
    </location>
</feature>
<dbReference type="PROSITE" id="PS50054">
    <property type="entry name" value="TYR_PHOSPHATASE_DUAL"/>
    <property type="match status" value="1"/>
</dbReference>
<organism evidence="3 4">
    <name type="scientific">Triparma laevis f. longispina</name>
    <dbReference type="NCBI Taxonomy" id="1714387"/>
    <lineage>
        <taxon>Eukaryota</taxon>
        <taxon>Sar</taxon>
        <taxon>Stramenopiles</taxon>
        <taxon>Ochrophyta</taxon>
        <taxon>Bolidophyceae</taxon>
        <taxon>Parmales</taxon>
        <taxon>Triparmaceae</taxon>
        <taxon>Triparma</taxon>
    </lineage>
</organism>
<dbReference type="InterPro" id="IPR000340">
    <property type="entry name" value="Dual-sp_phosphatase_cat-dom"/>
</dbReference>
<dbReference type="Proteomes" id="UP001165122">
    <property type="component" value="Unassembled WGS sequence"/>
</dbReference>
<keyword evidence="4" id="KW-1185">Reference proteome</keyword>
<evidence type="ECO:0000313" key="3">
    <source>
        <dbReference type="EMBL" id="GMH65706.1"/>
    </source>
</evidence>
<dbReference type="PANTHER" id="PTHR46653">
    <property type="entry name" value="SPECIFICITY PROTEIN PHOSPHATASE, PUTATIVE-RELATED"/>
    <property type="match status" value="1"/>
</dbReference>
<reference evidence="4" key="1">
    <citation type="journal article" date="2023" name="Commun. Biol.">
        <title>Genome analysis of Parmales, the sister group of diatoms, reveals the evolutionary specialization of diatoms from phago-mixotrophs to photoautotrophs.</title>
        <authorList>
            <person name="Ban H."/>
            <person name="Sato S."/>
            <person name="Yoshikawa S."/>
            <person name="Yamada K."/>
            <person name="Nakamura Y."/>
            <person name="Ichinomiya M."/>
            <person name="Sato N."/>
            <person name="Blanc-Mathieu R."/>
            <person name="Endo H."/>
            <person name="Kuwata A."/>
            <person name="Ogata H."/>
        </authorList>
    </citation>
    <scope>NUCLEOTIDE SEQUENCE [LARGE SCALE GENOMIC DNA]</scope>
    <source>
        <strain evidence="4">NIES 3700</strain>
    </source>
</reference>
<proteinExistence type="predicted"/>
<dbReference type="OrthoDB" id="10252009at2759"/>
<feature type="compositionally biased region" description="Low complexity" evidence="1">
    <location>
        <begin position="668"/>
        <end position="679"/>
    </location>
</feature>
<feature type="compositionally biased region" description="Low complexity" evidence="1">
    <location>
        <begin position="617"/>
        <end position="634"/>
    </location>
</feature>
<evidence type="ECO:0000259" key="2">
    <source>
        <dbReference type="PROSITE" id="PS50054"/>
    </source>
</evidence>
<dbReference type="PANTHER" id="PTHR46653:SF1">
    <property type="entry name" value="SPECIFICITY PROTEIN PHOSPHATASE, PUTATIVE-RELATED"/>
    <property type="match status" value="1"/>
</dbReference>
<dbReference type="AlphaFoldDB" id="A0A9W7A4G9"/>
<dbReference type="CDD" id="cd14498">
    <property type="entry name" value="DSP"/>
    <property type="match status" value="1"/>
</dbReference>
<dbReference type="InterPro" id="IPR020422">
    <property type="entry name" value="TYR_PHOSPHATASE_DUAL_dom"/>
</dbReference>
<accession>A0A9W7A4G9</accession>
<sequence length="768" mass="83726">MACKIFDGLFIGDAESSQDSEFIELNKISYVINTAGRQLPNLYELHGIRYLTYPWNDSPDFQVFDANGVVVMQLASFIDEALDAGEAVLCHSLNGVSRCSLCMVAYMMYKYWWSLEKSFEFLCSKRPDLAPNAGFLQQLQIVDTQLQAARRTILESNKAPISQLLKNCKLSKRSPLPSPQFASSILNSNNKKLDKKAEIILASKLFEWDPTFVREYNNLVGEDNFEELVLTNSLINSRSDLTSFPGPGDRNEHIATRLRWTDNSADSGAPTVSRVGSAGSHRRNQSAAPGNIIARVNKGTIERPPNTEYSTFQLGAGWVDREKKMASPVVYNPKRVRSILKGGVQKMKQQHDAFAAAAQFDGSMSNNNKIASPEQRLNSMVKQFQEERNSPTFDLSQNNNPNQQKQQIKVARGTGRVGGLRDSIILAREHLTHDHAHDENKNLSNSNDIMAAATLAASTLSLGGLEMQQQKLQSSNSSLVRQLARVQQESQKHDLSPANIGGGGKSLEQIDVQRQRAAQQLQHEYFNADASISSNSTPSVSILPSFLLSQNPFADNSSLGSLSSMGSPIHRPMSAQAPPTMSLNQQLPVKNTKRPGSAGSVTETKQRRQKGTKKQQQKQQQQKQQQQQQQQQQGWANHPYNYSASMGTQTRGGGGPVERKGGKKKPLSQQQMRQSQSTSVLNLGIQGQGSSSRAGTPAAGVRKRGTSPGPGGSRQRQGGGGGGGGMGQQTASRRVNKVGYGGGVGMGNSGGGGGGTPTMRQPKWRTRS</sequence>
<dbReference type="Gene3D" id="3.90.190.10">
    <property type="entry name" value="Protein tyrosine phosphatase superfamily"/>
    <property type="match status" value="1"/>
</dbReference>
<dbReference type="SUPFAM" id="SSF52799">
    <property type="entry name" value="(Phosphotyrosine protein) phosphatases II"/>
    <property type="match status" value="1"/>
</dbReference>
<feature type="compositionally biased region" description="Polar residues" evidence="1">
    <location>
        <begin position="640"/>
        <end position="649"/>
    </location>
</feature>
<dbReference type="InterPro" id="IPR029021">
    <property type="entry name" value="Prot-tyrosine_phosphatase-like"/>
</dbReference>
<feature type="compositionally biased region" description="Gly residues" evidence="1">
    <location>
        <begin position="739"/>
        <end position="756"/>
    </location>
</feature>
<feature type="compositionally biased region" description="Gly residues" evidence="1">
    <location>
        <begin position="708"/>
        <end position="727"/>
    </location>
</feature>
<dbReference type="Pfam" id="PF00782">
    <property type="entry name" value="DSPc"/>
    <property type="match status" value="1"/>
</dbReference>
<name>A0A9W7A4G9_9STRA</name>
<evidence type="ECO:0000256" key="1">
    <source>
        <dbReference type="SAM" id="MobiDB-lite"/>
    </source>
</evidence>
<feature type="domain" description="Tyrosine-protein phosphatase" evidence="2">
    <location>
        <begin position="1"/>
        <end position="148"/>
    </location>
</feature>
<gene>
    <name evidence="3" type="ORF">TrLO_g14488</name>
</gene>
<protein>
    <recommendedName>
        <fullName evidence="2">Tyrosine-protein phosphatase domain-containing protein</fullName>
    </recommendedName>
</protein>
<dbReference type="SMART" id="SM00195">
    <property type="entry name" value="DSPc"/>
    <property type="match status" value="1"/>
</dbReference>
<comment type="caution">
    <text evidence="3">The sequence shown here is derived from an EMBL/GenBank/DDBJ whole genome shotgun (WGS) entry which is preliminary data.</text>
</comment>
<dbReference type="EMBL" id="BRXW01000554">
    <property type="protein sequence ID" value="GMH65706.1"/>
    <property type="molecule type" value="Genomic_DNA"/>
</dbReference>